<dbReference type="AlphaFoldDB" id="A0A2G9SN15"/>
<reference evidence="3" key="1">
    <citation type="journal article" date="2017" name="Nat. Commun.">
        <title>The North American bullfrog draft genome provides insight into hormonal regulation of long noncoding RNA.</title>
        <authorList>
            <person name="Hammond S.A."/>
            <person name="Warren R.L."/>
            <person name="Vandervalk B.P."/>
            <person name="Kucuk E."/>
            <person name="Khan H."/>
            <person name="Gibb E.A."/>
            <person name="Pandoh P."/>
            <person name="Kirk H."/>
            <person name="Zhao Y."/>
            <person name="Jones M."/>
            <person name="Mungall A.J."/>
            <person name="Coope R."/>
            <person name="Pleasance S."/>
            <person name="Moore R.A."/>
            <person name="Holt R.A."/>
            <person name="Round J.M."/>
            <person name="Ohora S."/>
            <person name="Walle B.V."/>
            <person name="Veldhoen N."/>
            <person name="Helbing C.C."/>
            <person name="Birol I."/>
        </authorList>
    </citation>
    <scope>NUCLEOTIDE SEQUENCE [LARGE SCALE GENOMIC DNA]</scope>
</reference>
<evidence type="ECO:0000313" key="3">
    <source>
        <dbReference type="Proteomes" id="UP000228934"/>
    </source>
</evidence>
<keyword evidence="3" id="KW-1185">Reference proteome</keyword>
<keyword evidence="1" id="KW-0472">Membrane</keyword>
<proteinExistence type="predicted"/>
<dbReference type="EMBL" id="KV923108">
    <property type="protein sequence ID" value="PIO40771.1"/>
    <property type="molecule type" value="Genomic_DNA"/>
</dbReference>
<organism evidence="2 3">
    <name type="scientific">Aquarana catesbeiana</name>
    <name type="common">American bullfrog</name>
    <name type="synonym">Rana catesbeiana</name>
    <dbReference type="NCBI Taxonomy" id="8400"/>
    <lineage>
        <taxon>Eukaryota</taxon>
        <taxon>Metazoa</taxon>
        <taxon>Chordata</taxon>
        <taxon>Craniata</taxon>
        <taxon>Vertebrata</taxon>
        <taxon>Euteleostomi</taxon>
        <taxon>Amphibia</taxon>
        <taxon>Batrachia</taxon>
        <taxon>Anura</taxon>
        <taxon>Neobatrachia</taxon>
        <taxon>Ranoidea</taxon>
        <taxon>Ranidae</taxon>
        <taxon>Aquarana</taxon>
    </lineage>
</organism>
<feature type="transmembrane region" description="Helical" evidence="1">
    <location>
        <begin position="43"/>
        <end position="66"/>
    </location>
</feature>
<keyword evidence="1" id="KW-0812">Transmembrane</keyword>
<evidence type="ECO:0000313" key="2">
    <source>
        <dbReference type="EMBL" id="PIO40771.1"/>
    </source>
</evidence>
<accession>A0A2G9SN15</accession>
<dbReference type="Proteomes" id="UP000228934">
    <property type="component" value="Unassembled WGS sequence"/>
</dbReference>
<keyword evidence="1" id="KW-1133">Transmembrane helix</keyword>
<gene>
    <name evidence="2" type="ORF">AB205_0069390</name>
</gene>
<protein>
    <submittedName>
        <fullName evidence="2">Uncharacterized protein</fullName>
    </submittedName>
</protein>
<name>A0A2G9SN15_AQUCT</name>
<evidence type="ECO:0000256" key="1">
    <source>
        <dbReference type="SAM" id="Phobius"/>
    </source>
</evidence>
<sequence length="79" mass="8451">MAELQSLKNTVTSQGPVAFVSVDNKEILKLEGTDPSDYSTLDLVRALATAGVVGSVVVAVLGLWIYRRNQTCNLKTANV</sequence>